<evidence type="ECO:0000256" key="1">
    <source>
        <dbReference type="SAM" id="MobiDB-lite"/>
    </source>
</evidence>
<sequence>MTEGNESPLNSLVGQPQMPDSTVPSPPVGGSAPGAPRPSVPPKKKGKGKIVAVVIAILFVLGAIGSCSDKGEDATTSKPDAVSQQETSGEVPGEEGTIEETQPDPEVVKADKGTLTEYLSTYSVSDPSAFTDETAAKYQNALTQAEAVAANEAATQEEVDAAAEALKTSYDGLQIKFNEANYEELSYKSVARDPDSYVGKKLMCTGNVLQVLEGDGETDVRLATDGEYDDVVFVGFDPNILDVRVLEDDSITVYGTCLGLYSYTATLGQEISLPAIYADKVIINE</sequence>
<reference evidence="2 3" key="1">
    <citation type="submission" date="2019-07" db="EMBL/GenBank/DDBJ databases">
        <title>Draft genome sequence of Adlercreutzia equolifaciens IPLA 37004, a human intestinal strain that does not produces equol from daidzein.</title>
        <authorList>
            <person name="Vazquez L."/>
            <person name="Florez A.B."/>
            <person name="Mayo B."/>
        </authorList>
    </citation>
    <scope>NUCLEOTIDE SEQUENCE [LARGE SCALE GENOMIC DNA]</scope>
    <source>
        <strain evidence="2 3">IPLA 37004</strain>
    </source>
</reference>
<dbReference type="AlphaFoldDB" id="A0A6L8Q3P9"/>
<feature type="region of interest" description="Disordered" evidence="1">
    <location>
        <begin position="69"/>
        <end position="103"/>
    </location>
</feature>
<feature type="compositionally biased region" description="Polar residues" evidence="1">
    <location>
        <begin position="1"/>
        <end position="22"/>
    </location>
</feature>
<evidence type="ECO:0000313" key="2">
    <source>
        <dbReference type="EMBL" id="MZG27284.1"/>
    </source>
</evidence>
<dbReference type="Proteomes" id="UP000472380">
    <property type="component" value="Unassembled WGS sequence"/>
</dbReference>
<evidence type="ECO:0000313" key="3">
    <source>
        <dbReference type="Proteomes" id="UP000472380"/>
    </source>
</evidence>
<accession>A0A6L8Q3P9</accession>
<proteinExistence type="predicted"/>
<dbReference type="Gene3D" id="1.20.1270.90">
    <property type="entry name" value="AF1782-like"/>
    <property type="match status" value="1"/>
</dbReference>
<gene>
    <name evidence="2" type="ORF">FM068_01540</name>
</gene>
<feature type="region of interest" description="Disordered" evidence="1">
    <location>
        <begin position="1"/>
        <end position="46"/>
    </location>
</feature>
<feature type="compositionally biased region" description="Polar residues" evidence="1">
    <location>
        <begin position="76"/>
        <end position="88"/>
    </location>
</feature>
<dbReference type="RefSeq" id="WP_161127290.1">
    <property type="nucleotide sequence ID" value="NZ_CBCTOK010000003.1"/>
</dbReference>
<comment type="caution">
    <text evidence="2">The sequence shown here is derived from an EMBL/GenBank/DDBJ whole genome shotgun (WGS) entry which is preliminary data.</text>
</comment>
<feature type="compositionally biased region" description="Acidic residues" evidence="1">
    <location>
        <begin position="92"/>
        <end position="103"/>
    </location>
</feature>
<dbReference type="EMBL" id="VJNE01000002">
    <property type="protein sequence ID" value="MZG27284.1"/>
    <property type="molecule type" value="Genomic_DNA"/>
</dbReference>
<name>A0A6L8Q3P9_9ACTN</name>
<protein>
    <submittedName>
        <fullName evidence="2">Uncharacterized protein</fullName>
    </submittedName>
</protein>
<organism evidence="2 3">
    <name type="scientific">Adlercreutzia equolifaciens</name>
    <dbReference type="NCBI Taxonomy" id="446660"/>
    <lineage>
        <taxon>Bacteria</taxon>
        <taxon>Bacillati</taxon>
        <taxon>Actinomycetota</taxon>
        <taxon>Coriobacteriia</taxon>
        <taxon>Eggerthellales</taxon>
        <taxon>Eggerthellaceae</taxon>
        <taxon>Adlercreutzia</taxon>
    </lineage>
</organism>